<keyword evidence="8" id="KW-1185">Reference proteome</keyword>
<feature type="region of interest" description="Disordered" evidence="5">
    <location>
        <begin position="283"/>
        <end position="312"/>
    </location>
</feature>
<feature type="compositionally biased region" description="Low complexity" evidence="5">
    <location>
        <begin position="80"/>
        <end position="103"/>
    </location>
</feature>
<comment type="similarity">
    <text evidence="1">Belongs to the peptidase C48 family.</text>
</comment>
<name>A0A813EB18_POLGL</name>
<feature type="compositionally biased region" description="Pro residues" evidence="5">
    <location>
        <begin position="302"/>
        <end position="311"/>
    </location>
</feature>
<dbReference type="GO" id="GO:0006508">
    <property type="term" value="P:proteolysis"/>
    <property type="evidence" value="ECO:0007669"/>
    <property type="project" value="UniProtKB-KW"/>
</dbReference>
<evidence type="ECO:0000313" key="8">
    <source>
        <dbReference type="Proteomes" id="UP000654075"/>
    </source>
</evidence>
<evidence type="ECO:0000256" key="5">
    <source>
        <dbReference type="SAM" id="MobiDB-lite"/>
    </source>
</evidence>
<feature type="region of interest" description="Disordered" evidence="5">
    <location>
        <begin position="160"/>
        <end position="192"/>
    </location>
</feature>
<evidence type="ECO:0000256" key="3">
    <source>
        <dbReference type="ARBA" id="ARBA00022801"/>
    </source>
</evidence>
<dbReference type="GO" id="GO:0000338">
    <property type="term" value="P:protein deneddylation"/>
    <property type="evidence" value="ECO:0007669"/>
    <property type="project" value="TreeGrafter"/>
</dbReference>
<dbReference type="InterPro" id="IPR044613">
    <property type="entry name" value="Nep1/2-like"/>
</dbReference>
<dbReference type="SUPFAM" id="SSF54001">
    <property type="entry name" value="Cysteine proteinases"/>
    <property type="match status" value="1"/>
</dbReference>
<feature type="compositionally biased region" description="Basic and acidic residues" evidence="5">
    <location>
        <begin position="26"/>
        <end position="48"/>
    </location>
</feature>
<feature type="domain" description="Ubiquitin-like protease family profile" evidence="6">
    <location>
        <begin position="270"/>
        <end position="502"/>
    </location>
</feature>
<accession>A0A813EB18</accession>
<dbReference type="PROSITE" id="PS50600">
    <property type="entry name" value="ULP_PROTEASE"/>
    <property type="match status" value="1"/>
</dbReference>
<protein>
    <recommendedName>
        <fullName evidence="6">Ubiquitin-like protease family profile domain-containing protein</fullName>
    </recommendedName>
</protein>
<feature type="region of interest" description="Disordered" evidence="5">
    <location>
        <begin position="1"/>
        <end position="111"/>
    </location>
</feature>
<feature type="compositionally biased region" description="Polar residues" evidence="5">
    <location>
        <begin position="12"/>
        <end position="25"/>
    </location>
</feature>
<dbReference type="InterPro" id="IPR003653">
    <property type="entry name" value="Peptidase_C48_C"/>
</dbReference>
<evidence type="ECO:0000256" key="2">
    <source>
        <dbReference type="ARBA" id="ARBA00022670"/>
    </source>
</evidence>
<comment type="caution">
    <text evidence="7">The sequence shown here is derived from an EMBL/GenBank/DDBJ whole genome shotgun (WGS) entry which is preliminary data.</text>
</comment>
<dbReference type="PANTHER" id="PTHR46468:SF1">
    <property type="entry name" value="SENTRIN-SPECIFIC PROTEASE 8"/>
    <property type="match status" value="1"/>
</dbReference>
<gene>
    <name evidence="7" type="ORF">PGLA1383_LOCUS14603</name>
</gene>
<dbReference type="OrthoDB" id="5065855at2759"/>
<dbReference type="Pfam" id="PF02902">
    <property type="entry name" value="Peptidase_C48"/>
    <property type="match status" value="1"/>
</dbReference>
<evidence type="ECO:0000259" key="6">
    <source>
        <dbReference type="PROSITE" id="PS50600"/>
    </source>
</evidence>
<dbReference type="AlphaFoldDB" id="A0A813EB18"/>
<dbReference type="Proteomes" id="UP000654075">
    <property type="component" value="Unassembled WGS sequence"/>
</dbReference>
<dbReference type="GO" id="GO:0008234">
    <property type="term" value="F:cysteine-type peptidase activity"/>
    <property type="evidence" value="ECO:0007669"/>
    <property type="project" value="UniProtKB-KW"/>
</dbReference>
<organism evidence="7 8">
    <name type="scientific">Polarella glacialis</name>
    <name type="common">Dinoflagellate</name>
    <dbReference type="NCBI Taxonomy" id="89957"/>
    <lineage>
        <taxon>Eukaryota</taxon>
        <taxon>Sar</taxon>
        <taxon>Alveolata</taxon>
        <taxon>Dinophyceae</taxon>
        <taxon>Suessiales</taxon>
        <taxon>Suessiaceae</taxon>
        <taxon>Polarella</taxon>
    </lineage>
</organism>
<dbReference type="EMBL" id="CAJNNV010008368">
    <property type="protein sequence ID" value="CAE8596133.1"/>
    <property type="molecule type" value="Genomic_DNA"/>
</dbReference>
<dbReference type="InterPro" id="IPR038765">
    <property type="entry name" value="Papain-like_cys_pep_sf"/>
</dbReference>
<reference evidence="7" key="1">
    <citation type="submission" date="2021-02" db="EMBL/GenBank/DDBJ databases">
        <authorList>
            <person name="Dougan E. K."/>
            <person name="Rhodes N."/>
            <person name="Thang M."/>
            <person name="Chan C."/>
        </authorList>
    </citation>
    <scope>NUCLEOTIDE SEQUENCE</scope>
</reference>
<evidence type="ECO:0000256" key="4">
    <source>
        <dbReference type="ARBA" id="ARBA00022807"/>
    </source>
</evidence>
<keyword evidence="3" id="KW-0378">Hydrolase</keyword>
<evidence type="ECO:0000313" key="7">
    <source>
        <dbReference type="EMBL" id="CAE8596133.1"/>
    </source>
</evidence>
<dbReference type="GO" id="GO:0019784">
    <property type="term" value="F:deNEDDylase activity"/>
    <property type="evidence" value="ECO:0007669"/>
    <property type="project" value="InterPro"/>
</dbReference>
<proteinExistence type="inferred from homology"/>
<keyword evidence="2" id="KW-0645">Protease</keyword>
<dbReference type="PANTHER" id="PTHR46468">
    <property type="entry name" value="SENTRIN-SPECIFIC PROTEASE 8"/>
    <property type="match status" value="1"/>
</dbReference>
<evidence type="ECO:0000256" key="1">
    <source>
        <dbReference type="ARBA" id="ARBA00005234"/>
    </source>
</evidence>
<sequence>MMERRAPLRLATPQSPLRQGRSQCEQTERTASRERRTGDGLSGERERGLASPSRGELTIERKRSLLAPPRLRSPSCGTQSTASTSPGSLMSSLRSSPCSSATPSPLPSPIAFRAPGATASFRGGNRASLLTVPTVPAARPHSHIRSAEVLQRSLEIPLASAQGGAQSQPSPLPSLLERRSGPELPQTCGFRGSSGPVRALPLCASPAPAGASRTFTLGTAAPGAMRRSRACSQPPSAPVADEDEDDLMLQEAICLSLQEADLRRRALQDVEADRRDLQEALALSMECPGQERKSPTRTPTQSPRPRPPPPGLAETFAPAQWLSDASLAYGFARLASSGLTNLLGGVLQEEEEIDIELSCLPQSILLVDPATAFWVALQDDPDYLAEARSSLRLAERELVLCPINNSEERYKADSGSHWSLLVCWREGHGQGSIWRCSYYDSLARLAVDCGLEACMQKLQKAESVAERLLGEKHVPVASFGPCAQQLNFFDCGVYVLMFCRVIIGSVLNARHLAGASPSGRQLPLGPWLWEQSLMGVTPAQVKDYRLSFQRKLMAAERWIPGFLAEHHSCLALRPSYLYRAFSRIGS</sequence>
<dbReference type="Gene3D" id="3.40.395.10">
    <property type="entry name" value="Adenoviral Proteinase, Chain A"/>
    <property type="match status" value="1"/>
</dbReference>
<keyword evidence="4" id="KW-0788">Thiol protease</keyword>